<evidence type="ECO:0000259" key="1">
    <source>
        <dbReference type="Pfam" id="PF07929"/>
    </source>
</evidence>
<reference evidence="2 3" key="1">
    <citation type="submission" date="2018-06" db="EMBL/GenBank/DDBJ databases">
        <authorList>
            <consortium name="Pathogen Informatics"/>
            <person name="Doyle S."/>
        </authorList>
    </citation>
    <scope>NUCLEOTIDE SEQUENCE [LARGE SCALE GENOMIC DNA]</scope>
    <source>
        <strain evidence="2 3">NCTC13291</strain>
    </source>
</reference>
<gene>
    <name evidence="2" type="ORF">NCTC13291_04618</name>
</gene>
<dbReference type="SUPFAM" id="SSF159941">
    <property type="entry name" value="MM3350-like"/>
    <property type="match status" value="1"/>
</dbReference>
<dbReference type="Pfam" id="PF07929">
    <property type="entry name" value="PRiA4_ORF3"/>
    <property type="match status" value="1"/>
</dbReference>
<dbReference type="PANTHER" id="PTHR41878">
    <property type="entry name" value="LEXA REPRESSOR-RELATED"/>
    <property type="match status" value="1"/>
</dbReference>
<protein>
    <submittedName>
        <fullName evidence="2">Plasmid pRiA4b ORF-3-like protein</fullName>
    </submittedName>
</protein>
<accession>A0A379PP22</accession>
<dbReference type="InterPro" id="IPR012912">
    <property type="entry name" value="Plasmid_pRiA4b_Orf3-like"/>
</dbReference>
<dbReference type="RefSeq" id="WP_019463326.1">
    <property type="nucleotide sequence ID" value="NZ_AP031466.1"/>
</dbReference>
<organism evidence="2 3">
    <name type="scientific">Roseomonas mucosa</name>
    <dbReference type="NCBI Taxonomy" id="207340"/>
    <lineage>
        <taxon>Bacteria</taxon>
        <taxon>Pseudomonadati</taxon>
        <taxon>Pseudomonadota</taxon>
        <taxon>Alphaproteobacteria</taxon>
        <taxon>Acetobacterales</taxon>
        <taxon>Roseomonadaceae</taxon>
        <taxon>Roseomonas</taxon>
    </lineage>
</organism>
<evidence type="ECO:0000313" key="3">
    <source>
        <dbReference type="Proteomes" id="UP000254919"/>
    </source>
</evidence>
<proteinExistence type="predicted"/>
<dbReference type="EMBL" id="UGVN01000004">
    <property type="protein sequence ID" value="SUE95730.1"/>
    <property type="molecule type" value="Genomic_DNA"/>
</dbReference>
<sequence>MTSNSIARLKITLDEVKPVVLRRVEVPLTIRLDRLHLVLQAAMGWTNSHLYEIRARDVGWGMPDPDWGGGPLDARKARLVDVVEDTGAKTLKYLYDFGDGWEHTVKIERITEAVPGLTYPLLIDATGRCPPEDVGGPWGYAEFLQAIADPKHENHAEMSEWAGEPFDPAKIDIDEHAKAVADLAKAWSRKPAVKRKPAI</sequence>
<dbReference type="Gene3D" id="3.10.290.30">
    <property type="entry name" value="MM3350-like"/>
    <property type="match status" value="1"/>
</dbReference>
<name>A0A379PP22_9PROT</name>
<feature type="domain" description="Plasmid pRiA4b Orf3-like" evidence="1">
    <location>
        <begin position="6"/>
        <end position="175"/>
    </location>
</feature>
<dbReference type="PANTHER" id="PTHR41878:SF1">
    <property type="entry name" value="TNPR PROTEIN"/>
    <property type="match status" value="1"/>
</dbReference>
<evidence type="ECO:0000313" key="2">
    <source>
        <dbReference type="EMBL" id="SUE95730.1"/>
    </source>
</evidence>
<dbReference type="InterPro" id="IPR024047">
    <property type="entry name" value="MM3350-like_sf"/>
</dbReference>
<dbReference type="AlphaFoldDB" id="A0A379PP22"/>
<dbReference type="Proteomes" id="UP000254919">
    <property type="component" value="Unassembled WGS sequence"/>
</dbReference>
<dbReference type="GeneID" id="99631764"/>